<name>A0A835F6S2_9POAL</name>
<feature type="region of interest" description="Disordered" evidence="1">
    <location>
        <begin position="700"/>
        <end position="756"/>
    </location>
</feature>
<reference evidence="2" key="1">
    <citation type="submission" date="2020-07" db="EMBL/GenBank/DDBJ databases">
        <title>Genome sequence and genetic diversity analysis of an under-domesticated orphan crop, white fonio (Digitaria exilis).</title>
        <authorList>
            <person name="Bennetzen J.L."/>
            <person name="Chen S."/>
            <person name="Ma X."/>
            <person name="Wang X."/>
            <person name="Yssel A.E.J."/>
            <person name="Chaluvadi S.R."/>
            <person name="Johnson M."/>
            <person name="Gangashetty P."/>
            <person name="Hamidou F."/>
            <person name="Sanogo M.D."/>
            <person name="Zwaenepoel A."/>
            <person name="Wallace J."/>
            <person name="Van De Peer Y."/>
            <person name="Van Deynze A."/>
        </authorList>
    </citation>
    <scope>NUCLEOTIDE SEQUENCE</scope>
    <source>
        <tissue evidence="2">Leaves</tissue>
    </source>
</reference>
<dbReference type="Proteomes" id="UP000636709">
    <property type="component" value="Unassembled WGS sequence"/>
</dbReference>
<feature type="compositionally biased region" description="Low complexity" evidence="1">
    <location>
        <begin position="9"/>
        <end position="22"/>
    </location>
</feature>
<keyword evidence="3" id="KW-1185">Reference proteome</keyword>
<protein>
    <submittedName>
        <fullName evidence="2">Uncharacterized protein</fullName>
    </submittedName>
</protein>
<sequence>MIAAHYKSARAPRSSPQSPADRIGSDRIQEHFPDPRKPSPMAVKAGDGSTTTAPALQLPPRLSSSSSPPTVGTLLTRASAAAATPRPRDCSSSPRSLLSRILHIGRGGGGGVGCRLRLFPRHCTSSATAATAREHVAAAAKGEVRVETREAVAPKVVGGQTAPHEESPRTSHGVPRAGKNSKATVAAEDVLPAASLGLGASLVLLLSKSAAELRRMAELRAQMERLMLDVRADVRSCNGRPSGSGDHADSSSVVKCPIAGAGDEEEGALSQLSDGSTTGAAPARENAGHRDMNQMEAELEAELLRLQQASRQDDIASPRRDRQLKTEAIKSSSASSRSHTVICSGSDDDGGVDDDGDGSIDHDDDGSQDCDGEDEEEEEHGRDDDEGESDGKSTPSHGGVSARELERRLHELLQSRHEARIAELESELERARRKLRETEREASRWRDTAKLATRFTDESRLSSDQKAYEKPLQELQLEPDGALPDSGKYTPVSAFQLCNGADALLGANEQTNEPRTEVFCKPTADCDATTIAPVIPVEITCDVSDPAASAVSNGTTTGNEYSTNGEAKGTEPVEPHDGLIVVKELCEKNIDDKVEAEEQTAVRNNTLGDGHCVVKGVYIVETGHMADEDDQNNSLDTGHVNCKREISSEDTAHGVSSEHAQVVDHGNLNKNKIKSKKHVNYPVVNFYFGSKQLLLASLKPRVKRKHKRTRWRSTSDANTESIADDRQTSTSETIPSSGISYKSYRRKRSRNAASSEDVVQMYNKKQNLGNFCAAELTMDKKGSKHSTLAGAELARSCPSSVSNPDSGESGKCGGADAKGSRKPHARGADRGAGVGAGEREASRWRDTGKLATRFTDDSRLR</sequence>
<feature type="region of interest" description="Disordered" evidence="1">
    <location>
        <begin position="795"/>
        <end position="861"/>
    </location>
</feature>
<dbReference type="GO" id="GO:0008356">
    <property type="term" value="P:asymmetric cell division"/>
    <property type="evidence" value="ECO:0007669"/>
    <property type="project" value="InterPro"/>
</dbReference>
<feature type="region of interest" description="Disordered" evidence="1">
    <location>
        <begin position="1"/>
        <end position="72"/>
    </location>
</feature>
<feature type="compositionally biased region" description="Polar residues" evidence="1">
    <location>
        <begin position="712"/>
        <end position="721"/>
    </location>
</feature>
<feature type="compositionally biased region" description="Polar residues" evidence="1">
    <location>
        <begin position="270"/>
        <end position="279"/>
    </location>
</feature>
<feature type="region of interest" description="Disordered" evidence="1">
    <location>
        <begin position="548"/>
        <end position="573"/>
    </location>
</feature>
<gene>
    <name evidence="2" type="ORF">HU200_017090</name>
</gene>
<feature type="compositionally biased region" description="Polar residues" evidence="1">
    <location>
        <begin position="550"/>
        <end position="565"/>
    </location>
</feature>
<feature type="compositionally biased region" description="Acidic residues" evidence="1">
    <location>
        <begin position="346"/>
        <end position="388"/>
    </location>
</feature>
<dbReference type="AlphaFoldDB" id="A0A835F6S2"/>
<evidence type="ECO:0000313" key="3">
    <source>
        <dbReference type="Proteomes" id="UP000636709"/>
    </source>
</evidence>
<dbReference type="PANTHER" id="PTHR33476:SF33">
    <property type="entry name" value="OS02G0795200 PROTEIN"/>
    <property type="match status" value="1"/>
</dbReference>
<feature type="compositionally biased region" description="Basic residues" evidence="1">
    <location>
        <begin position="700"/>
        <end position="711"/>
    </location>
</feature>
<accession>A0A835F6S2</accession>
<evidence type="ECO:0000313" key="2">
    <source>
        <dbReference type="EMBL" id="KAF8730120.1"/>
    </source>
</evidence>
<comment type="caution">
    <text evidence="2">The sequence shown here is derived from an EMBL/GenBank/DDBJ whole genome shotgun (WGS) entry which is preliminary data.</text>
</comment>
<feature type="region of interest" description="Disordered" evidence="1">
    <location>
        <begin position="262"/>
        <end position="288"/>
    </location>
</feature>
<feature type="region of interest" description="Disordered" evidence="1">
    <location>
        <begin position="310"/>
        <end position="404"/>
    </location>
</feature>
<feature type="compositionally biased region" description="Basic and acidic residues" evidence="1">
    <location>
        <begin position="837"/>
        <end position="861"/>
    </location>
</feature>
<feature type="region of interest" description="Disordered" evidence="1">
    <location>
        <begin position="157"/>
        <end position="181"/>
    </location>
</feature>
<organism evidence="2 3">
    <name type="scientific">Digitaria exilis</name>
    <dbReference type="NCBI Taxonomy" id="1010633"/>
    <lineage>
        <taxon>Eukaryota</taxon>
        <taxon>Viridiplantae</taxon>
        <taxon>Streptophyta</taxon>
        <taxon>Embryophyta</taxon>
        <taxon>Tracheophyta</taxon>
        <taxon>Spermatophyta</taxon>
        <taxon>Magnoliopsida</taxon>
        <taxon>Liliopsida</taxon>
        <taxon>Poales</taxon>
        <taxon>Poaceae</taxon>
        <taxon>PACMAD clade</taxon>
        <taxon>Panicoideae</taxon>
        <taxon>Panicodae</taxon>
        <taxon>Paniceae</taxon>
        <taxon>Anthephorinae</taxon>
        <taxon>Digitaria</taxon>
    </lineage>
</organism>
<feature type="compositionally biased region" description="Low complexity" evidence="1">
    <location>
        <begin position="54"/>
        <end position="72"/>
    </location>
</feature>
<feature type="compositionally biased region" description="Basic and acidic residues" evidence="1">
    <location>
        <begin position="23"/>
        <end position="37"/>
    </location>
</feature>
<feature type="compositionally biased region" description="Basic and acidic residues" evidence="1">
    <location>
        <begin position="311"/>
        <end position="328"/>
    </location>
</feature>
<proteinExistence type="predicted"/>
<dbReference type="EMBL" id="JACEFO010001619">
    <property type="protein sequence ID" value="KAF8730120.1"/>
    <property type="molecule type" value="Genomic_DNA"/>
</dbReference>
<dbReference type="PANTHER" id="PTHR33476">
    <property type="entry name" value="EMB|CAB62613.1"/>
    <property type="match status" value="1"/>
</dbReference>
<evidence type="ECO:0000256" key="1">
    <source>
        <dbReference type="SAM" id="MobiDB-lite"/>
    </source>
</evidence>
<dbReference type="InterPro" id="IPR040348">
    <property type="entry name" value="POLAR-like"/>
</dbReference>
<dbReference type="OrthoDB" id="1916242at2759"/>
<feature type="compositionally biased region" description="Polar residues" evidence="1">
    <location>
        <begin position="797"/>
        <end position="806"/>
    </location>
</feature>